<name>A0A5E5BSX0_9BURK</name>
<dbReference type="Proteomes" id="UP000382040">
    <property type="component" value="Unassembled WGS sequence"/>
</dbReference>
<dbReference type="GO" id="GO:0003677">
    <property type="term" value="F:DNA binding"/>
    <property type="evidence" value="ECO:0007669"/>
    <property type="project" value="InterPro"/>
</dbReference>
<dbReference type="EMBL" id="CABPST010000005">
    <property type="protein sequence ID" value="VVE88407.1"/>
    <property type="molecule type" value="Genomic_DNA"/>
</dbReference>
<sequence>MALLRAKREAANPYAGCRPVTDVAREFHMRRFDLFEWLERAGWLYRAPDGWRPTDEALSGGWVVLRGRGSVRWVQLAPEGVNEIARRIGITGRAAP</sequence>
<keyword evidence="3" id="KW-1185">Reference proteome</keyword>
<proteinExistence type="predicted"/>
<accession>A0A5E5BSX0</accession>
<reference evidence="2 3" key="1">
    <citation type="submission" date="2019-08" db="EMBL/GenBank/DDBJ databases">
        <authorList>
            <person name="Peeters C."/>
        </authorList>
    </citation>
    <scope>NUCLEOTIDE SEQUENCE [LARGE SCALE GENOMIC DNA]</scope>
    <source>
        <strain evidence="2 3">LMG 20603</strain>
    </source>
</reference>
<organism evidence="2 3">
    <name type="scientific">Pandoraea bronchicola</name>
    <dbReference type="NCBI Taxonomy" id="2508287"/>
    <lineage>
        <taxon>Bacteria</taxon>
        <taxon>Pseudomonadati</taxon>
        <taxon>Pseudomonadota</taxon>
        <taxon>Betaproteobacteria</taxon>
        <taxon>Burkholderiales</taxon>
        <taxon>Burkholderiaceae</taxon>
        <taxon>Pandoraea</taxon>
    </lineage>
</organism>
<evidence type="ECO:0000313" key="2">
    <source>
        <dbReference type="EMBL" id="VVE88407.1"/>
    </source>
</evidence>
<dbReference type="AlphaFoldDB" id="A0A5E5BSX0"/>
<evidence type="ECO:0000313" key="3">
    <source>
        <dbReference type="Proteomes" id="UP000382040"/>
    </source>
</evidence>
<protein>
    <recommendedName>
        <fullName evidence="1">Antirepressor protein C-terminal domain-containing protein</fullName>
    </recommendedName>
</protein>
<dbReference type="InterPro" id="IPR005039">
    <property type="entry name" value="Ant_C"/>
</dbReference>
<dbReference type="Pfam" id="PF03374">
    <property type="entry name" value="ANT"/>
    <property type="match status" value="1"/>
</dbReference>
<feature type="domain" description="Antirepressor protein C-terminal" evidence="1">
    <location>
        <begin position="16"/>
        <end position="66"/>
    </location>
</feature>
<evidence type="ECO:0000259" key="1">
    <source>
        <dbReference type="Pfam" id="PF03374"/>
    </source>
</evidence>
<gene>
    <name evidence="2" type="ORF">PBR20603_02362</name>
</gene>